<dbReference type="Gene3D" id="1.20.1250.20">
    <property type="entry name" value="MFS general substrate transporter like domains"/>
    <property type="match status" value="1"/>
</dbReference>
<dbReference type="PROSITE" id="PS50850">
    <property type="entry name" value="MFS"/>
    <property type="match status" value="1"/>
</dbReference>
<feature type="transmembrane region" description="Helical" evidence="5">
    <location>
        <begin position="98"/>
        <end position="119"/>
    </location>
</feature>
<keyword evidence="2 5" id="KW-0812">Transmembrane</keyword>
<dbReference type="PRINTS" id="PR01035">
    <property type="entry name" value="TCRTETA"/>
</dbReference>
<dbReference type="GO" id="GO:0016020">
    <property type="term" value="C:membrane"/>
    <property type="evidence" value="ECO:0007669"/>
    <property type="project" value="UniProtKB-SubCell"/>
</dbReference>
<evidence type="ECO:0000313" key="8">
    <source>
        <dbReference type="Proteomes" id="UP000233248"/>
    </source>
</evidence>
<evidence type="ECO:0000256" key="5">
    <source>
        <dbReference type="SAM" id="Phobius"/>
    </source>
</evidence>
<dbReference type="GO" id="GO:0022857">
    <property type="term" value="F:transmembrane transporter activity"/>
    <property type="evidence" value="ECO:0007669"/>
    <property type="project" value="InterPro"/>
</dbReference>
<comment type="caution">
    <text evidence="7">The sequence shown here is derived from an EMBL/GenBank/DDBJ whole genome shotgun (WGS) entry which is preliminary data.</text>
</comment>
<dbReference type="OrthoDB" id="9812221at2"/>
<accession>A0A2N1J3P5</accession>
<feature type="transmembrane region" description="Helical" evidence="5">
    <location>
        <begin position="279"/>
        <end position="296"/>
    </location>
</feature>
<feature type="transmembrane region" description="Helical" evidence="5">
    <location>
        <begin position="335"/>
        <end position="359"/>
    </location>
</feature>
<protein>
    <submittedName>
        <fullName evidence="7">MFS transporter</fullName>
    </submittedName>
</protein>
<dbReference type="PANTHER" id="PTHR23546:SF1">
    <property type="entry name" value="MEMBRANE PROTEIN"/>
    <property type="match status" value="1"/>
</dbReference>
<dbReference type="SUPFAM" id="SSF103473">
    <property type="entry name" value="MFS general substrate transporter"/>
    <property type="match status" value="1"/>
</dbReference>
<feature type="transmembrane region" description="Helical" evidence="5">
    <location>
        <begin position="365"/>
        <end position="384"/>
    </location>
</feature>
<keyword evidence="3 5" id="KW-1133">Transmembrane helix</keyword>
<evidence type="ECO:0000256" key="2">
    <source>
        <dbReference type="ARBA" id="ARBA00022692"/>
    </source>
</evidence>
<dbReference type="RefSeq" id="WP_101184401.1">
    <property type="nucleotide sequence ID" value="NZ_CP031218.1"/>
</dbReference>
<feature type="transmembrane region" description="Helical" evidence="5">
    <location>
        <begin position="209"/>
        <end position="235"/>
    </location>
</feature>
<gene>
    <name evidence="7" type="ORF">CP960_05425</name>
</gene>
<keyword evidence="8" id="KW-1185">Reference proteome</keyword>
<dbReference type="InterPro" id="IPR036259">
    <property type="entry name" value="MFS_trans_sf"/>
</dbReference>
<comment type="subcellular location">
    <subcellularLocation>
        <location evidence="1">Membrane</location>
        <topology evidence="1">Multi-pass membrane protein</topology>
    </subcellularLocation>
</comment>
<dbReference type="Proteomes" id="UP000233248">
    <property type="component" value="Unassembled WGS sequence"/>
</dbReference>
<evidence type="ECO:0000313" key="7">
    <source>
        <dbReference type="EMBL" id="PKI81187.1"/>
    </source>
</evidence>
<evidence type="ECO:0000256" key="4">
    <source>
        <dbReference type="ARBA" id="ARBA00023136"/>
    </source>
</evidence>
<feature type="transmembrane region" description="Helical" evidence="5">
    <location>
        <begin position="250"/>
        <end position="267"/>
    </location>
</feature>
<evidence type="ECO:0000256" key="1">
    <source>
        <dbReference type="ARBA" id="ARBA00004141"/>
    </source>
</evidence>
<feature type="transmembrane region" description="Helical" evidence="5">
    <location>
        <begin position="140"/>
        <end position="164"/>
    </location>
</feature>
<dbReference type="PANTHER" id="PTHR23546">
    <property type="entry name" value="TRANSPORT PROTEIN"/>
    <property type="match status" value="1"/>
</dbReference>
<proteinExistence type="predicted"/>
<dbReference type="EMBL" id="NXIF01000021">
    <property type="protein sequence ID" value="PKI81187.1"/>
    <property type="molecule type" value="Genomic_DNA"/>
</dbReference>
<evidence type="ECO:0000259" key="6">
    <source>
        <dbReference type="PROSITE" id="PS50850"/>
    </source>
</evidence>
<dbReference type="AlphaFoldDB" id="A0A2N1J3P5"/>
<dbReference type="InterPro" id="IPR020846">
    <property type="entry name" value="MFS_dom"/>
</dbReference>
<feature type="transmembrane region" description="Helical" evidence="5">
    <location>
        <begin position="7"/>
        <end position="25"/>
    </location>
</feature>
<sequence>MKEIKPLMAINILCVSSMMAFLAVVGPIVRELNLQEWHAGLMVALAGVAWVLLSRFWGKKSDYYGRKTILIFSIFGFFLSYLFLAGYTNYAIINPPSVIISLIALVFARVMIGVFYSAIPPVSNALIADKVEPSKRTSYMASLGAANGIGMIIGPIIGGVLAVYGLTAPLYVATILPLIAVVIIYFSLEPSKKREETKEKAIHFLDKRLRLPMIASFFTMYSIVTSQVCLGFYILDKFHLTQVQTAKSTGYILAVIGVVFILTQIVVSKLKNISSHTWLILGSIFCAIGYFLVSIITTQIQLTIAFSIGTAGLGMLMPAFLAITANSVQEHEQGVAAGTVSAAQGLGIIIGPLLSTILYEIKPEIPFIFSATTFLVLTIISLSYKKKEAIRC</sequence>
<dbReference type="Pfam" id="PF07690">
    <property type="entry name" value="MFS_1"/>
    <property type="match status" value="1"/>
</dbReference>
<feature type="transmembrane region" description="Helical" evidence="5">
    <location>
        <begin position="69"/>
        <end position="92"/>
    </location>
</feature>
<keyword evidence="4 5" id="KW-0472">Membrane</keyword>
<feature type="domain" description="Major facilitator superfamily (MFS) profile" evidence="6">
    <location>
        <begin position="1"/>
        <end position="389"/>
    </location>
</feature>
<feature type="transmembrane region" description="Helical" evidence="5">
    <location>
        <begin position="170"/>
        <end position="188"/>
    </location>
</feature>
<dbReference type="KEGG" id="ahs:AHALO_0374"/>
<organism evidence="7 8">
    <name type="scientific">Malaciobacter halophilus</name>
    <dbReference type="NCBI Taxonomy" id="197482"/>
    <lineage>
        <taxon>Bacteria</taxon>
        <taxon>Pseudomonadati</taxon>
        <taxon>Campylobacterota</taxon>
        <taxon>Epsilonproteobacteria</taxon>
        <taxon>Campylobacterales</taxon>
        <taxon>Arcobacteraceae</taxon>
        <taxon>Malaciobacter</taxon>
    </lineage>
</organism>
<name>A0A2N1J3P5_9BACT</name>
<evidence type="ECO:0000256" key="3">
    <source>
        <dbReference type="ARBA" id="ARBA00022989"/>
    </source>
</evidence>
<dbReference type="InterPro" id="IPR001958">
    <property type="entry name" value="Tet-R_TetA/multi-R_MdtG-like"/>
</dbReference>
<reference evidence="7 8" key="1">
    <citation type="submission" date="2017-09" db="EMBL/GenBank/DDBJ databases">
        <title>Genomics of the genus Arcobacter.</title>
        <authorList>
            <person name="Perez-Cataluna A."/>
            <person name="Figueras M.J."/>
            <person name="Salas-Masso N."/>
        </authorList>
    </citation>
    <scope>NUCLEOTIDE SEQUENCE [LARGE SCALE GENOMIC DNA]</scope>
    <source>
        <strain evidence="7 8">DSM 18005</strain>
    </source>
</reference>
<feature type="transmembrane region" description="Helical" evidence="5">
    <location>
        <begin position="302"/>
        <end position="323"/>
    </location>
</feature>
<dbReference type="InterPro" id="IPR011701">
    <property type="entry name" value="MFS"/>
</dbReference>
<feature type="transmembrane region" description="Helical" evidence="5">
    <location>
        <begin position="37"/>
        <end position="57"/>
    </location>
</feature>